<evidence type="ECO:0000313" key="1">
    <source>
        <dbReference type="EMBL" id="KAJ9492792.1"/>
    </source>
</evidence>
<sequence>MELGLIYSYLDELGNAATYQNRCTLATACHLVIDGRVGEDMKHRIVNIIAWQDTQMLRVYELLSLLVDKALISPPLDQRACRELAKKDYEAWLGLASRISDIPGVKEMEIPPSNDDRYINIVFDDACGMLVDAVFCEQVLNPWPSTWVKLRPLLLLSFNNPQPSDRPGSDMNLSLDSLLSIANQDICSL</sequence>
<comment type="caution">
    <text evidence="1">The sequence shown here is derived from an EMBL/GenBank/DDBJ whole genome shotgun (WGS) entry which is preliminary data.</text>
</comment>
<dbReference type="EMBL" id="LACB01000006">
    <property type="protein sequence ID" value="KAJ9492792.1"/>
    <property type="molecule type" value="Genomic_DNA"/>
</dbReference>
<protein>
    <submittedName>
        <fullName evidence="1">Uncharacterized protein</fullName>
    </submittedName>
</protein>
<name>A0AAI9XDC7_PENTH</name>
<dbReference type="AlphaFoldDB" id="A0AAI9XDC7"/>
<organism evidence="1 2">
    <name type="scientific">Penicillium thymicola</name>
    <dbReference type="NCBI Taxonomy" id="293382"/>
    <lineage>
        <taxon>Eukaryota</taxon>
        <taxon>Fungi</taxon>
        <taxon>Dikarya</taxon>
        <taxon>Ascomycota</taxon>
        <taxon>Pezizomycotina</taxon>
        <taxon>Eurotiomycetes</taxon>
        <taxon>Eurotiomycetidae</taxon>
        <taxon>Eurotiales</taxon>
        <taxon>Aspergillaceae</taxon>
        <taxon>Penicillium</taxon>
    </lineage>
</organism>
<dbReference type="Proteomes" id="UP001227192">
    <property type="component" value="Unassembled WGS sequence"/>
</dbReference>
<proteinExistence type="predicted"/>
<reference evidence="1" key="2">
    <citation type="journal article" date="2016" name="Fungal Biol.">
        <title>Ochratoxin A production by Penicillium thymicola.</title>
        <authorList>
            <person name="Nguyen H.D.T."/>
            <person name="McMullin D.R."/>
            <person name="Ponomareva E."/>
            <person name="Riley R."/>
            <person name="Pomraning K.R."/>
            <person name="Baker S.E."/>
            <person name="Seifert K.A."/>
        </authorList>
    </citation>
    <scope>NUCLEOTIDE SEQUENCE</scope>
    <source>
        <strain evidence="1">DAOM 180753</strain>
    </source>
</reference>
<reference evidence="1" key="1">
    <citation type="submission" date="2015-06" db="EMBL/GenBank/DDBJ databases">
        <authorList>
            <person name="Nguyen H."/>
        </authorList>
    </citation>
    <scope>NUCLEOTIDE SEQUENCE</scope>
    <source>
        <strain evidence="1">DAOM 180753</strain>
    </source>
</reference>
<gene>
    <name evidence="1" type="ORF">VN97_g459</name>
</gene>
<keyword evidence="2" id="KW-1185">Reference proteome</keyword>
<evidence type="ECO:0000313" key="2">
    <source>
        <dbReference type="Proteomes" id="UP001227192"/>
    </source>
</evidence>
<accession>A0AAI9XDC7</accession>